<dbReference type="RefSeq" id="WP_189446207.1">
    <property type="nucleotide sequence ID" value="NZ_BMZI01000010.1"/>
</dbReference>
<evidence type="ECO:0000313" key="4">
    <source>
        <dbReference type="EMBL" id="GHB34285.1"/>
    </source>
</evidence>
<organism evidence="4 5">
    <name type="scientific">Salinicola rhizosphaerae</name>
    <dbReference type="NCBI Taxonomy" id="1443141"/>
    <lineage>
        <taxon>Bacteria</taxon>
        <taxon>Pseudomonadati</taxon>
        <taxon>Pseudomonadota</taxon>
        <taxon>Gammaproteobacteria</taxon>
        <taxon>Oceanospirillales</taxon>
        <taxon>Halomonadaceae</taxon>
        <taxon>Salinicola</taxon>
    </lineage>
</organism>
<evidence type="ECO:0000313" key="5">
    <source>
        <dbReference type="Proteomes" id="UP000646745"/>
    </source>
</evidence>
<dbReference type="Proteomes" id="UP000646745">
    <property type="component" value="Unassembled WGS sequence"/>
</dbReference>
<dbReference type="InterPro" id="IPR009594">
    <property type="entry name" value="Tscrpt_reg_HTH_AraC_N"/>
</dbReference>
<dbReference type="Pfam" id="PF12833">
    <property type="entry name" value="HTH_18"/>
    <property type="match status" value="1"/>
</dbReference>
<dbReference type="PANTHER" id="PTHR43436">
    <property type="entry name" value="ARAC-FAMILY TRANSCRIPTIONAL REGULATOR"/>
    <property type="match status" value="1"/>
</dbReference>
<evidence type="ECO:0000259" key="3">
    <source>
        <dbReference type="PROSITE" id="PS01124"/>
    </source>
</evidence>
<dbReference type="PROSITE" id="PS01124">
    <property type="entry name" value="HTH_ARAC_FAMILY_2"/>
    <property type="match status" value="1"/>
</dbReference>
<evidence type="ECO:0000256" key="1">
    <source>
        <dbReference type="ARBA" id="ARBA00023015"/>
    </source>
</evidence>
<feature type="domain" description="HTH araC/xylS-type" evidence="3">
    <location>
        <begin position="196"/>
        <end position="294"/>
    </location>
</feature>
<keyword evidence="5" id="KW-1185">Reference proteome</keyword>
<reference evidence="5" key="1">
    <citation type="journal article" date="2019" name="Int. J. Syst. Evol. Microbiol.">
        <title>The Global Catalogue of Microorganisms (GCM) 10K type strain sequencing project: providing services to taxonomists for standard genome sequencing and annotation.</title>
        <authorList>
            <consortium name="The Broad Institute Genomics Platform"/>
            <consortium name="The Broad Institute Genome Sequencing Center for Infectious Disease"/>
            <person name="Wu L."/>
            <person name="Ma J."/>
        </authorList>
    </citation>
    <scope>NUCLEOTIDE SEQUENCE [LARGE SCALE GENOMIC DNA]</scope>
    <source>
        <strain evidence="5">KCTC 32998</strain>
    </source>
</reference>
<sequence>MGTKANPSIAARTVCLIDRLAPLEGYNLTALPGVRLLRSNRPLSRTPVLYDPGIVIVCQGRKRGYWGGECYVYDAQHYLAVSVPVPFVMETDASPESPLLAIYFHLDVPMAMELLLQLEAHNAPPVAEPRGMMASPMEAPLHDTVLRFLEALASPLDSQMLGPSLVREIYYRILTGPQGGTMRAALNPEGGFGRISRAIRRIHDDYAQPLSVQSLATEASMSMPRFHANFRAVTRTSPIQYLKSIRLHQARLLMFRHGMTASSALTAVGYESASHFSREFKRFFGRTPLEEVAHMRQSFALPPPTGPNRYVSSH</sequence>
<name>A0ABQ3EGZ1_9GAMM</name>
<dbReference type="PANTHER" id="PTHR43436:SF2">
    <property type="entry name" value="ARAC_XYLS FAMILY TRANSCRIPTIONAL REGULATOR"/>
    <property type="match status" value="1"/>
</dbReference>
<proteinExistence type="predicted"/>
<evidence type="ECO:0000256" key="2">
    <source>
        <dbReference type="ARBA" id="ARBA00023163"/>
    </source>
</evidence>
<dbReference type="Pfam" id="PF06719">
    <property type="entry name" value="AraC_N"/>
    <property type="match status" value="1"/>
</dbReference>
<dbReference type="SMART" id="SM00342">
    <property type="entry name" value="HTH_ARAC"/>
    <property type="match status" value="1"/>
</dbReference>
<keyword evidence="2" id="KW-0804">Transcription</keyword>
<dbReference type="Gene3D" id="1.10.10.60">
    <property type="entry name" value="Homeodomain-like"/>
    <property type="match status" value="1"/>
</dbReference>
<keyword evidence="1" id="KW-0805">Transcription regulation</keyword>
<dbReference type="EMBL" id="BMZI01000010">
    <property type="protein sequence ID" value="GHB34285.1"/>
    <property type="molecule type" value="Genomic_DNA"/>
</dbReference>
<gene>
    <name evidence="4" type="ORF">GCM10009038_36730</name>
</gene>
<dbReference type="SUPFAM" id="SSF46689">
    <property type="entry name" value="Homeodomain-like"/>
    <property type="match status" value="2"/>
</dbReference>
<comment type="caution">
    <text evidence="4">The sequence shown here is derived from an EMBL/GenBank/DDBJ whole genome shotgun (WGS) entry which is preliminary data.</text>
</comment>
<accession>A0ABQ3EGZ1</accession>
<dbReference type="InterPro" id="IPR009057">
    <property type="entry name" value="Homeodomain-like_sf"/>
</dbReference>
<protein>
    <submittedName>
        <fullName evidence="4">Transcriptional regulator</fullName>
    </submittedName>
</protein>
<dbReference type="InterPro" id="IPR018060">
    <property type="entry name" value="HTH_AraC"/>
</dbReference>